<protein>
    <recommendedName>
        <fullName evidence="2">Lipoprotein</fullName>
    </recommendedName>
</protein>
<accession>A0A0S4XQ66</accession>
<dbReference type="AlphaFoldDB" id="A0A0S4XQ66"/>
<reference evidence="1" key="1">
    <citation type="submission" date="2015-11" db="EMBL/GenBank/DDBJ databases">
        <authorList>
            <person name="Zhang Y."/>
            <person name="Guo Z."/>
        </authorList>
    </citation>
    <scope>NUCLEOTIDE SEQUENCE</scope>
    <source>
        <strain evidence="1">BN30871</strain>
    </source>
</reference>
<sequence>MRKIFIYSLMLLFATGCIEVAPQEVHQDVKISKNKTISITYDGTFMDLYDVFVTMDSLKHEQSNDLPNLDEYQKSIIKMLRESKLNKKAYKISGHTFYAKWQEDANISYPNPTPSLLSSYGNEKIPKILTLNSMQISSSAFHFSYDEIDPESKEPTDEWLKNLIKKYALGYKGKVSITIDSDLVLKSNATTTTKLSDGTTLYEWSDLKFEDKESKIDFVFSFDPMDKDRYKLTSAPVGTSCKSLIGTDCKCGPFVLYSYGGYPLSYRGYVIKSNNITKKGCSDKDGNVPSITSKITGNCTITMLNEKESSKLCGNKKIKH</sequence>
<evidence type="ECO:0000313" key="1">
    <source>
        <dbReference type="EMBL" id="CUV66452.1"/>
    </source>
</evidence>
<proteinExistence type="predicted"/>
<gene>
    <name evidence="1" type="ORF">BN3087_840009</name>
</gene>
<name>A0A0S4XQ66_9BACT</name>
<dbReference type="PROSITE" id="PS51257">
    <property type="entry name" value="PROKAR_LIPOPROTEIN"/>
    <property type="match status" value="1"/>
</dbReference>
<evidence type="ECO:0008006" key="2">
    <source>
        <dbReference type="Google" id="ProtNLM"/>
    </source>
</evidence>
<dbReference type="EMBL" id="FAXN01000089">
    <property type="protein sequence ID" value="CUV66452.1"/>
    <property type="molecule type" value="Genomic_DNA"/>
</dbReference>
<organism evidence="1">
    <name type="scientific">Sulfurovum sp. enrichment culture clone C5</name>
    <dbReference type="NCBI Taxonomy" id="497650"/>
    <lineage>
        <taxon>Bacteria</taxon>
        <taxon>Pseudomonadati</taxon>
        <taxon>Campylobacterota</taxon>
        <taxon>Epsilonproteobacteria</taxon>
        <taxon>Campylobacterales</taxon>
        <taxon>Sulfurovaceae</taxon>
        <taxon>Sulfurovum</taxon>
        <taxon>environmental samples</taxon>
    </lineage>
</organism>